<proteinExistence type="predicted"/>
<name>A0A0A8Y651_ARUDO</name>
<sequence length="42" mass="4838">MLWLSFGSRLPYALNSPHEHFPVCNRLIYNLSSVKASAWMLS</sequence>
<accession>A0A0A8Y651</accession>
<dbReference type="AlphaFoldDB" id="A0A0A8Y651"/>
<evidence type="ECO:0000313" key="1">
    <source>
        <dbReference type="EMBL" id="JAD21509.1"/>
    </source>
</evidence>
<reference evidence="1" key="1">
    <citation type="submission" date="2014-09" db="EMBL/GenBank/DDBJ databases">
        <authorList>
            <person name="Magalhaes I.L.F."/>
            <person name="Oliveira U."/>
            <person name="Santos F.R."/>
            <person name="Vidigal T.H.D.A."/>
            <person name="Brescovit A.D."/>
            <person name="Santos A.J."/>
        </authorList>
    </citation>
    <scope>NUCLEOTIDE SEQUENCE</scope>
    <source>
        <tissue evidence="1">Shoot tissue taken approximately 20 cm above the soil surface</tissue>
    </source>
</reference>
<protein>
    <submittedName>
        <fullName evidence="1">Uncharacterized protein</fullName>
    </submittedName>
</protein>
<dbReference type="EMBL" id="GBRH01276386">
    <property type="protein sequence ID" value="JAD21509.1"/>
    <property type="molecule type" value="Transcribed_RNA"/>
</dbReference>
<reference evidence="1" key="2">
    <citation type="journal article" date="2015" name="Data Brief">
        <title>Shoot transcriptome of the giant reed, Arundo donax.</title>
        <authorList>
            <person name="Barrero R.A."/>
            <person name="Guerrero F.D."/>
            <person name="Moolhuijzen P."/>
            <person name="Goolsby J.A."/>
            <person name="Tidwell J."/>
            <person name="Bellgard S.E."/>
            <person name="Bellgard M.I."/>
        </authorList>
    </citation>
    <scope>NUCLEOTIDE SEQUENCE</scope>
    <source>
        <tissue evidence="1">Shoot tissue taken approximately 20 cm above the soil surface</tissue>
    </source>
</reference>
<organism evidence="1">
    <name type="scientific">Arundo donax</name>
    <name type="common">Giant reed</name>
    <name type="synonym">Donax arundinaceus</name>
    <dbReference type="NCBI Taxonomy" id="35708"/>
    <lineage>
        <taxon>Eukaryota</taxon>
        <taxon>Viridiplantae</taxon>
        <taxon>Streptophyta</taxon>
        <taxon>Embryophyta</taxon>
        <taxon>Tracheophyta</taxon>
        <taxon>Spermatophyta</taxon>
        <taxon>Magnoliopsida</taxon>
        <taxon>Liliopsida</taxon>
        <taxon>Poales</taxon>
        <taxon>Poaceae</taxon>
        <taxon>PACMAD clade</taxon>
        <taxon>Arundinoideae</taxon>
        <taxon>Arundineae</taxon>
        <taxon>Arundo</taxon>
    </lineage>
</organism>